<keyword evidence="4 14" id="KW-0732">Signal</keyword>
<evidence type="ECO:0000256" key="12">
    <source>
        <dbReference type="ARBA" id="ARBA00044502"/>
    </source>
</evidence>
<evidence type="ECO:0000256" key="7">
    <source>
        <dbReference type="ARBA" id="ARBA00023008"/>
    </source>
</evidence>
<dbReference type="InterPro" id="IPR005103">
    <property type="entry name" value="AA9_LPMO"/>
</dbReference>
<dbReference type="GO" id="GO:0046872">
    <property type="term" value="F:metal ion binding"/>
    <property type="evidence" value="ECO:0007669"/>
    <property type="project" value="UniProtKB-KW"/>
</dbReference>
<keyword evidence="7" id="KW-0186">Copper</keyword>
<evidence type="ECO:0000259" key="15">
    <source>
        <dbReference type="PROSITE" id="PS51164"/>
    </source>
</evidence>
<dbReference type="InterPro" id="IPR049892">
    <property type="entry name" value="AA9"/>
</dbReference>
<dbReference type="PROSITE" id="PS00562">
    <property type="entry name" value="CBM1_1"/>
    <property type="match status" value="1"/>
</dbReference>
<evidence type="ECO:0000313" key="17">
    <source>
        <dbReference type="Proteomes" id="UP000307440"/>
    </source>
</evidence>
<dbReference type="STRING" id="230819.A0A5C3KXH6"/>
<name>A0A5C3KXH6_COPMA</name>
<keyword evidence="6" id="KW-0560">Oxidoreductase</keyword>
<dbReference type="GO" id="GO:0008810">
    <property type="term" value="F:cellulase activity"/>
    <property type="evidence" value="ECO:0007669"/>
    <property type="project" value="UniProtKB-UniRule"/>
</dbReference>
<feature type="signal peptide" evidence="14">
    <location>
        <begin position="1"/>
        <end position="19"/>
    </location>
</feature>
<keyword evidence="10 13" id="KW-0119">Carbohydrate metabolism</keyword>
<dbReference type="SUPFAM" id="SSF57180">
    <property type="entry name" value="Cellulose-binding domain"/>
    <property type="match status" value="1"/>
</dbReference>
<dbReference type="InterPro" id="IPR035971">
    <property type="entry name" value="CBD_sf"/>
</dbReference>
<dbReference type="GO" id="GO:0030248">
    <property type="term" value="F:cellulose binding"/>
    <property type="evidence" value="ECO:0007669"/>
    <property type="project" value="UniProtKB-UniRule"/>
</dbReference>
<dbReference type="SMART" id="SM00236">
    <property type="entry name" value="fCBD"/>
    <property type="match status" value="1"/>
</dbReference>
<dbReference type="PROSITE" id="PS51164">
    <property type="entry name" value="CBM1_2"/>
    <property type="match status" value="1"/>
</dbReference>
<comment type="similarity">
    <text evidence="12">Belongs to the polysaccharide monooxygenase AA9 family.</text>
</comment>
<dbReference type="EMBL" id="ML210187">
    <property type="protein sequence ID" value="TFK25359.1"/>
    <property type="molecule type" value="Genomic_DNA"/>
</dbReference>
<comment type="function">
    <text evidence="13">Lytic polysaccharide monooxygenase (LMPO) that depolymerizes crystalline and amorphous polysaccharides via the oxidation of scissile alpha- or beta-(1-4)-glycosidic bonds, yielding C1 and/or C4 oxidation products. Catalysis by LPMOs requires the reduction of the active-site copper from Cu(II) to Cu(I) by a reducing agent and H(2)O(2) or O(2) as a cosubstrate.</text>
</comment>
<dbReference type="Proteomes" id="UP000307440">
    <property type="component" value="Unassembled WGS sequence"/>
</dbReference>
<dbReference type="PANTHER" id="PTHR33353">
    <property type="entry name" value="PUTATIVE (AFU_ORTHOLOGUE AFUA_1G12560)-RELATED"/>
    <property type="match status" value="1"/>
</dbReference>
<reference evidence="16 17" key="1">
    <citation type="journal article" date="2019" name="Nat. Ecol. Evol.">
        <title>Megaphylogeny resolves global patterns of mushroom evolution.</title>
        <authorList>
            <person name="Varga T."/>
            <person name="Krizsan K."/>
            <person name="Foldi C."/>
            <person name="Dima B."/>
            <person name="Sanchez-Garcia M."/>
            <person name="Sanchez-Ramirez S."/>
            <person name="Szollosi G.J."/>
            <person name="Szarkandi J.G."/>
            <person name="Papp V."/>
            <person name="Albert L."/>
            <person name="Andreopoulos W."/>
            <person name="Angelini C."/>
            <person name="Antonin V."/>
            <person name="Barry K.W."/>
            <person name="Bougher N.L."/>
            <person name="Buchanan P."/>
            <person name="Buyck B."/>
            <person name="Bense V."/>
            <person name="Catcheside P."/>
            <person name="Chovatia M."/>
            <person name="Cooper J."/>
            <person name="Damon W."/>
            <person name="Desjardin D."/>
            <person name="Finy P."/>
            <person name="Geml J."/>
            <person name="Haridas S."/>
            <person name="Hughes K."/>
            <person name="Justo A."/>
            <person name="Karasinski D."/>
            <person name="Kautmanova I."/>
            <person name="Kiss B."/>
            <person name="Kocsube S."/>
            <person name="Kotiranta H."/>
            <person name="LaButti K.M."/>
            <person name="Lechner B.E."/>
            <person name="Liimatainen K."/>
            <person name="Lipzen A."/>
            <person name="Lukacs Z."/>
            <person name="Mihaltcheva S."/>
            <person name="Morgado L.N."/>
            <person name="Niskanen T."/>
            <person name="Noordeloos M.E."/>
            <person name="Ohm R.A."/>
            <person name="Ortiz-Santana B."/>
            <person name="Ovrebo C."/>
            <person name="Racz N."/>
            <person name="Riley R."/>
            <person name="Savchenko A."/>
            <person name="Shiryaev A."/>
            <person name="Soop K."/>
            <person name="Spirin V."/>
            <person name="Szebenyi C."/>
            <person name="Tomsovsky M."/>
            <person name="Tulloss R.E."/>
            <person name="Uehling J."/>
            <person name="Grigoriev I.V."/>
            <person name="Vagvolgyi C."/>
            <person name="Papp T."/>
            <person name="Martin F.M."/>
            <person name="Miettinen O."/>
            <person name="Hibbett D.S."/>
            <person name="Nagy L.G."/>
        </authorList>
    </citation>
    <scope>NUCLEOTIDE SEQUENCE [LARGE SCALE GENOMIC DNA]</scope>
    <source>
        <strain evidence="16 17">CBS 121175</strain>
    </source>
</reference>
<keyword evidence="8" id="KW-0503">Monooxygenase</keyword>
<evidence type="ECO:0000256" key="6">
    <source>
        <dbReference type="ARBA" id="ARBA00023002"/>
    </source>
</evidence>
<accession>A0A5C3KXH6</accession>
<dbReference type="AlphaFoldDB" id="A0A5C3KXH6"/>
<evidence type="ECO:0000256" key="3">
    <source>
        <dbReference type="ARBA" id="ARBA00022723"/>
    </source>
</evidence>
<comment type="domain">
    <text evidence="13">Has a modular structure: an endo-beta-1,4-glucanase catalytic module at the N-terminus, a linker rich in serines and threonines, and a C-terminal carbohydrate-binding module (CBM).</text>
</comment>
<keyword evidence="17" id="KW-1185">Reference proteome</keyword>
<dbReference type="GO" id="GO:0030245">
    <property type="term" value="P:cellulose catabolic process"/>
    <property type="evidence" value="ECO:0007669"/>
    <property type="project" value="UniProtKB-UniRule"/>
</dbReference>
<dbReference type="PANTHER" id="PTHR33353:SF17">
    <property type="entry name" value="ENDO-BETA-1,4-GLUCANASE D"/>
    <property type="match status" value="1"/>
</dbReference>
<dbReference type="GO" id="GO:0004497">
    <property type="term" value="F:monooxygenase activity"/>
    <property type="evidence" value="ECO:0007669"/>
    <property type="project" value="UniProtKB-KW"/>
</dbReference>
<dbReference type="GO" id="GO:0005576">
    <property type="term" value="C:extracellular region"/>
    <property type="evidence" value="ECO:0007669"/>
    <property type="project" value="UniProtKB-SubCell"/>
</dbReference>
<protein>
    <recommendedName>
        <fullName evidence="13">AA9 family lytic polysaccharide monooxygenase</fullName>
        <ecNumber evidence="13">1.14.99.56</ecNumber>
    </recommendedName>
    <alternativeName>
        <fullName evidence="13">Endo-beta-1,4-glucanase</fullName>
    </alternativeName>
    <alternativeName>
        <fullName evidence="13">Glycosyl hydrolase 61 family protein</fullName>
    </alternativeName>
</protein>
<dbReference type="Pfam" id="PF00734">
    <property type="entry name" value="CBM_1"/>
    <property type="match status" value="1"/>
</dbReference>
<gene>
    <name evidence="16" type="ORF">FA15DRAFT_360969</name>
</gene>
<comment type="catalytic activity">
    <reaction evidence="13">
        <text>[(1-&gt;4)-beta-D-glucosyl]n+m + reduced acceptor + O2 = 4-dehydro-beta-D-glucosyl-[(1-&gt;4)-beta-D-glucosyl]n-1 + [(1-&gt;4)-beta-D-glucosyl]m + acceptor + H2O.</text>
        <dbReference type="EC" id="1.14.99.56"/>
    </reaction>
</comment>
<keyword evidence="9 13" id="KW-1015">Disulfide bond</keyword>
<evidence type="ECO:0000256" key="1">
    <source>
        <dbReference type="ARBA" id="ARBA00004613"/>
    </source>
</evidence>
<evidence type="ECO:0000256" key="8">
    <source>
        <dbReference type="ARBA" id="ARBA00023033"/>
    </source>
</evidence>
<sequence length="307" mass="33336">MIFPLGYASIALLLTGASARPHSIFQELHVNGVSQGHVIGIRAPYYNYPTTNVSAKDIICNGVTHAWNLPLPDKVIPVPAGAQVTTEWHASIYGANDPKWANAEPIGADHRGPILAYLAKIPDALQENIEGLDWFKVYQEGFDNKEGLWATEKLMRDKGKVSFKIPECIEPGQYLLRAEIIALHGAGKLNGAQFFLSCAQLEIKGEGKVVPAAIAKFPGAYDATDRGIRVSIKSTGPNPTDLKYYPPGPPVFTCQSPNLPWDPTTVITNPGTIPKWEQCGGYGYTGDSACIAPAECVEINGYYHQCQ</sequence>
<keyword evidence="5 13" id="KW-0136">Cellulose degradation</keyword>
<evidence type="ECO:0000256" key="4">
    <source>
        <dbReference type="ARBA" id="ARBA00022729"/>
    </source>
</evidence>
<keyword evidence="3" id="KW-0479">Metal-binding</keyword>
<dbReference type="CDD" id="cd21175">
    <property type="entry name" value="LPMO_AA9"/>
    <property type="match status" value="1"/>
</dbReference>
<evidence type="ECO:0000256" key="13">
    <source>
        <dbReference type="RuleBase" id="RU368122"/>
    </source>
</evidence>
<organism evidence="16 17">
    <name type="scientific">Coprinopsis marcescibilis</name>
    <name type="common">Agaric fungus</name>
    <name type="synonym">Psathyrella marcescibilis</name>
    <dbReference type="NCBI Taxonomy" id="230819"/>
    <lineage>
        <taxon>Eukaryota</taxon>
        <taxon>Fungi</taxon>
        <taxon>Dikarya</taxon>
        <taxon>Basidiomycota</taxon>
        <taxon>Agaricomycotina</taxon>
        <taxon>Agaricomycetes</taxon>
        <taxon>Agaricomycetidae</taxon>
        <taxon>Agaricales</taxon>
        <taxon>Agaricineae</taxon>
        <taxon>Psathyrellaceae</taxon>
        <taxon>Coprinopsis</taxon>
    </lineage>
</organism>
<dbReference type="EC" id="1.14.99.56" evidence="13"/>
<dbReference type="InterPro" id="IPR000254">
    <property type="entry name" value="CBD"/>
</dbReference>
<evidence type="ECO:0000256" key="2">
    <source>
        <dbReference type="ARBA" id="ARBA00022525"/>
    </source>
</evidence>
<comment type="subcellular location">
    <subcellularLocation>
        <location evidence="1 13">Secreted</location>
    </subcellularLocation>
</comment>
<proteinExistence type="inferred from homology"/>
<evidence type="ECO:0000256" key="14">
    <source>
        <dbReference type="SAM" id="SignalP"/>
    </source>
</evidence>
<evidence type="ECO:0000256" key="9">
    <source>
        <dbReference type="ARBA" id="ARBA00023157"/>
    </source>
</evidence>
<feature type="domain" description="CBM1" evidence="15">
    <location>
        <begin position="271"/>
        <end position="307"/>
    </location>
</feature>
<keyword evidence="2 13" id="KW-0964">Secreted</keyword>
<keyword evidence="11 13" id="KW-0624">Polysaccharide degradation</keyword>
<dbReference type="OrthoDB" id="2525337at2759"/>
<feature type="chain" id="PRO_5022684461" description="AA9 family lytic polysaccharide monooxygenase" evidence="14">
    <location>
        <begin position="20"/>
        <end position="307"/>
    </location>
</feature>
<dbReference type="Gene3D" id="2.70.50.70">
    <property type="match status" value="1"/>
</dbReference>
<evidence type="ECO:0000256" key="11">
    <source>
        <dbReference type="ARBA" id="ARBA00023326"/>
    </source>
</evidence>
<evidence type="ECO:0000313" key="16">
    <source>
        <dbReference type="EMBL" id="TFK25359.1"/>
    </source>
</evidence>
<evidence type="ECO:0000256" key="5">
    <source>
        <dbReference type="ARBA" id="ARBA00023001"/>
    </source>
</evidence>
<evidence type="ECO:0000256" key="10">
    <source>
        <dbReference type="ARBA" id="ARBA00023277"/>
    </source>
</evidence>
<dbReference type="Pfam" id="PF03443">
    <property type="entry name" value="AA9"/>
    <property type="match status" value="1"/>
</dbReference>